<evidence type="ECO:0000313" key="1">
    <source>
        <dbReference type="EMBL" id="MFD2726285.1"/>
    </source>
</evidence>
<dbReference type="RefSeq" id="WP_380291073.1">
    <property type="nucleotide sequence ID" value="NZ_JBHULY010000016.1"/>
</dbReference>
<dbReference type="EMBL" id="JBHULY010000016">
    <property type="protein sequence ID" value="MFD2726285.1"/>
    <property type="molecule type" value="Genomic_DNA"/>
</dbReference>
<organism evidence="1 2">
    <name type="scientific">Hyunsoonleella rubra</name>
    <dbReference type="NCBI Taxonomy" id="1737062"/>
    <lineage>
        <taxon>Bacteria</taxon>
        <taxon>Pseudomonadati</taxon>
        <taxon>Bacteroidota</taxon>
        <taxon>Flavobacteriia</taxon>
        <taxon>Flavobacteriales</taxon>
        <taxon>Flavobacteriaceae</taxon>
    </lineage>
</organism>
<gene>
    <name evidence="1" type="ORF">ACFSR8_08665</name>
</gene>
<sequence>MATKALKLLMFFLLFFSLTVGYSQSVVQKYNSLYNRYEYFDGSGNMIGYKTYNSLMKQWEFYSSDDNTRKTDFGKYVSPINLNLAASTLRNRQARYDANREMVINYLVDLGIQIEDLYESSRKGEYVAKKFYTKVTNTGMFVNVDFSSSVLTQKAITLIKRLFYKTLEEEYY</sequence>
<proteinExistence type="predicted"/>
<name>A0ABW5TC87_9FLAO</name>
<protein>
    <submittedName>
        <fullName evidence="1">Uncharacterized protein</fullName>
    </submittedName>
</protein>
<accession>A0ABW5TC87</accession>
<reference evidence="2" key="1">
    <citation type="journal article" date="2019" name="Int. J. Syst. Evol. Microbiol.">
        <title>The Global Catalogue of Microorganisms (GCM) 10K type strain sequencing project: providing services to taxonomists for standard genome sequencing and annotation.</title>
        <authorList>
            <consortium name="The Broad Institute Genomics Platform"/>
            <consortium name="The Broad Institute Genome Sequencing Center for Infectious Disease"/>
            <person name="Wu L."/>
            <person name="Ma J."/>
        </authorList>
    </citation>
    <scope>NUCLEOTIDE SEQUENCE [LARGE SCALE GENOMIC DNA]</scope>
    <source>
        <strain evidence="2">KCTC 42398</strain>
    </source>
</reference>
<evidence type="ECO:0000313" key="2">
    <source>
        <dbReference type="Proteomes" id="UP001597476"/>
    </source>
</evidence>
<comment type="caution">
    <text evidence="1">The sequence shown here is derived from an EMBL/GenBank/DDBJ whole genome shotgun (WGS) entry which is preliminary data.</text>
</comment>
<dbReference type="Proteomes" id="UP001597476">
    <property type="component" value="Unassembled WGS sequence"/>
</dbReference>
<keyword evidence="2" id="KW-1185">Reference proteome</keyword>